<reference evidence="1" key="2">
    <citation type="submission" date="2018-08" db="UniProtKB">
        <authorList>
            <consortium name="EnsemblPlants"/>
        </authorList>
    </citation>
    <scope>IDENTIFICATION</scope>
    <source>
        <strain evidence="1">Yugu1</strain>
    </source>
</reference>
<accession>K4AM91</accession>
<sequence>HSWWSARASTVGVPRKGLKSLVILICWKVWKDRTIFNHVEASTTILSSKIKDEILTWIMRLSAWAPH</sequence>
<dbReference type="EnsemblPlants" id="KQK91482">
    <property type="protein sequence ID" value="KQK91482"/>
    <property type="gene ID" value="SETIT_040028mg"/>
</dbReference>
<dbReference type="HOGENOM" id="CLU_000680_31_2_1"/>
<dbReference type="EMBL" id="AGNK02006044">
    <property type="status" value="NOT_ANNOTATED_CDS"/>
    <property type="molecule type" value="Genomic_DNA"/>
</dbReference>
<keyword evidence="2" id="KW-1185">Reference proteome</keyword>
<proteinExistence type="predicted"/>
<organism evidence="1 2">
    <name type="scientific">Setaria italica</name>
    <name type="common">Foxtail millet</name>
    <name type="synonym">Panicum italicum</name>
    <dbReference type="NCBI Taxonomy" id="4555"/>
    <lineage>
        <taxon>Eukaryota</taxon>
        <taxon>Viridiplantae</taxon>
        <taxon>Streptophyta</taxon>
        <taxon>Embryophyta</taxon>
        <taxon>Tracheophyta</taxon>
        <taxon>Spermatophyta</taxon>
        <taxon>Magnoliopsida</taxon>
        <taxon>Liliopsida</taxon>
        <taxon>Poales</taxon>
        <taxon>Poaceae</taxon>
        <taxon>PACMAD clade</taxon>
        <taxon>Panicoideae</taxon>
        <taxon>Panicodae</taxon>
        <taxon>Paniceae</taxon>
        <taxon>Cenchrinae</taxon>
        <taxon>Setaria</taxon>
    </lineage>
</organism>
<protein>
    <recommendedName>
        <fullName evidence="3">Reverse transcriptase zinc-binding domain-containing protein</fullName>
    </recommendedName>
</protein>
<dbReference type="InParanoid" id="K4AM91"/>
<dbReference type="AlphaFoldDB" id="K4AM91"/>
<dbReference type="Proteomes" id="UP000004995">
    <property type="component" value="Unassembled WGS sequence"/>
</dbReference>
<name>K4AM91_SETIT</name>
<reference evidence="2" key="1">
    <citation type="journal article" date="2012" name="Nat. Biotechnol.">
        <title>Reference genome sequence of the model plant Setaria.</title>
        <authorList>
            <person name="Bennetzen J.L."/>
            <person name="Schmutz J."/>
            <person name="Wang H."/>
            <person name="Percifield R."/>
            <person name="Hawkins J."/>
            <person name="Pontaroli A.C."/>
            <person name="Estep M."/>
            <person name="Feng L."/>
            <person name="Vaughn J.N."/>
            <person name="Grimwood J."/>
            <person name="Jenkins J."/>
            <person name="Barry K."/>
            <person name="Lindquist E."/>
            <person name="Hellsten U."/>
            <person name="Deshpande S."/>
            <person name="Wang X."/>
            <person name="Wu X."/>
            <person name="Mitros T."/>
            <person name="Triplett J."/>
            <person name="Yang X."/>
            <person name="Ye C.Y."/>
            <person name="Mauro-Herrera M."/>
            <person name="Wang L."/>
            <person name="Li P."/>
            <person name="Sharma M."/>
            <person name="Sharma R."/>
            <person name="Ronald P.C."/>
            <person name="Panaud O."/>
            <person name="Kellogg E.A."/>
            <person name="Brutnell T.P."/>
            <person name="Doust A.N."/>
            <person name="Tuskan G.A."/>
            <person name="Rokhsar D."/>
            <person name="Devos K.M."/>
        </authorList>
    </citation>
    <scope>NUCLEOTIDE SEQUENCE [LARGE SCALE GENOMIC DNA]</scope>
    <source>
        <strain evidence="2">cv. Yugu1</strain>
    </source>
</reference>
<dbReference type="Gramene" id="KQK91482">
    <property type="protein sequence ID" value="KQK91482"/>
    <property type="gene ID" value="SETIT_040028mg"/>
</dbReference>
<evidence type="ECO:0008006" key="3">
    <source>
        <dbReference type="Google" id="ProtNLM"/>
    </source>
</evidence>
<evidence type="ECO:0000313" key="1">
    <source>
        <dbReference type="EnsemblPlants" id="KQK91482"/>
    </source>
</evidence>
<evidence type="ECO:0000313" key="2">
    <source>
        <dbReference type="Proteomes" id="UP000004995"/>
    </source>
</evidence>